<evidence type="ECO:0000256" key="1">
    <source>
        <dbReference type="ARBA" id="ARBA00004571"/>
    </source>
</evidence>
<keyword evidence="14" id="KW-1185">Reference proteome</keyword>
<evidence type="ECO:0000256" key="8">
    <source>
        <dbReference type="PROSITE-ProRule" id="PRU01360"/>
    </source>
</evidence>
<proteinExistence type="inferred from homology"/>
<gene>
    <name evidence="13" type="ORF">E5L68_007715</name>
</gene>
<keyword evidence="7 8" id="KW-0998">Cell outer membrane</keyword>
<dbReference type="Pfam" id="PF13620">
    <property type="entry name" value="CarboxypepD_reg"/>
    <property type="match status" value="1"/>
</dbReference>
<evidence type="ECO:0000256" key="3">
    <source>
        <dbReference type="ARBA" id="ARBA00022452"/>
    </source>
</evidence>
<dbReference type="Pfam" id="PF07715">
    <property type="entry name" value="Plug"/>
    <property type="match status" value="1"/>
</dbReference>
<feature type="domain" description="Outer membrane protein beta-barrel" evidence="12">
    <location>
        <begin position="383"/>
        <end position="766"/>
    </location>
</feature>
<evidence type="ECO:0000256" key="5">
    <source>
        <dbReference type="ARBA" id="ARBA00022729"/>
    </source>
</evidence>
<keyword evidence="4 8" id="KW-0812">Transmembrane</keyword>
<dbReference type="InterPro" id="IPR037066">
    <property type="entry name" value="Plug_dom_sf"/>
</dbReference>
<dbReference type="EMBL" id="SRMP02000011">
    <property type="protein sequence ID" value="MFN0291275.1"/>
    <property type="molecule type" value="Genomic_DNA"/>
</dbReference>
<evidence type="ECO:0000256" key="9">
    <source>
        <dbReference type="SAM" id="MobiDB-lite"/>
    </source>
</evidence>
<protein>
    <submittedName>
        <fullName evidence="13">TonB-dependent receptor domain-containing protein</fullName>
    </submittedName>
</protein>
<accession>A0ABW9JG45</accession>
<dbReference type="SUPFAM" id="SSF56935">
    <property type="entry name" value="Porins"/>
    <property type="match status" value="1"/>
</dbReference>
<evidence type="ECO:0000256" key="2">
    <source>
        <dbReference type="ARBA" id="ARBA00022448"/>
    </source>
</evidence>
<evidence type="ECO:0000313" key="13">
    <source>
        <dbReference type="EMBL" id="MFN0291275.1"/>
    </source>
</evidence>
<dbReference type="InterPro" id="IPR041700">
    <property type="entry name" value="OMP_b-brl_3"/>
</dbReference>
<evidence type="ECO:0000256" key="4">
    <source>
        <dbReference type="ARBA" id="ARBA00022692"/>
    </source>
</evidence>
<feature type="chain" id="PRO_5047032408" evidence="10">
    <location>
        <begin position="20"/>
        <end position="802"/>
    </location>
</feature>
<dbReference type="Gene3D" id="2.170.130.10">
    <property type="entry name" value="TonB-dependent receptor, plug domain"/>
    <property type="match status" value="1"/>
</dbReference>
<dbReference type="PANTHER" id="PTHR30069">
    <property type="entry name" value="TONB-DEPENDENT OUTER MEMBRANE RECEPTOR"/>
    <property type="match status" value="1"/>
</dbReference>
<dbReference type="InterPro" id="IPR008969">
    <property type="entry name" value="CarboxyPept-like_regulatory"/>
</dbReference>
<keyword evidence="2 8" id="KW-0813">Transport</keyword>
<organism evidence="13 14">
    <name type="scientific">Pedobacter helvus</name>
    <dbReference type="NCBI Taxonomy" id="2563444"/>
    <lineage>
        <taxon>Bacteria</taxon>
        <taxon>Pseudomonadati</taxon>
        <taxon>Bacteroidota</taxon>
        <taxon>Sphingobacteriia</taxon>
        <taxon>Sphingobacteriales</taxon>
        <taxon>Sphingobacteriaceae</taxon>
        <taxon>Pedobacter</taxon>
    </lineage>
</organism>
<feature type="compositionally biased region" description="Gly residues" evidence="9">
    <location>
        <begin position="790"/>
        <end position="802"/>
    </location>
</feature>
<name>A0ABW9JG45_9SPHI</name>
<dbReference type="Proteomes" id="UP001517367">
    <property type="component" value="Unassembled WGS sequence"/>
</dbReference>
<keyword evidence="3 8" id="KW-1134">Transmembrane beta strand</keyword>
<keyword evidence="6 8" id="KW-0472">Membrane</keyword>
<sequence length="802" mass="87403">MKKLLLICSALLMMMSAKAQFPMMGGGNAAPKVTGRISATILDSLTKQPVEYATVSLVNTKTSKPVNGGLTDAKGKVTIQNVAPGDYKMVVGFIGYTTKNIMVKTTPEKPDNNIGDVFLSGGASTLNEVTIEGKKSMIENKIDRMVYNAEADATNAGGDATDVMRKVPMLSVDINGNVQLRGSAVRVLINGKPSGTMANSVADALKMIPADQIKSVEVITNPSAKYEAEGSGGIINIITKKSNAEGVSGSVNASAGTRQNTGNFNLTAKSGRFSANTALGGMYAYAQDSRVIFFNQLPGSSVLQDGTSAWKREMFNGSLGLDYDFNAYNNISTNAKYNRFYNGGPGSSLLNTNVGGQITNLTNVSTTDMTNNNLDWNMDYRRTTKKQGEEFSVAGQLTEGRNINDFSNNINGNSLTASVNTGKNREYTIQTDYVYPFSKTVTFEVGGKGIFRNIKSEFGQGSGKIFDYDQNVGAAYSTIAFNLTKKIKFKGGVRTEYTAIEYNDINGNLINDDYLNLFPNAVISQTISGSTTVKLAYNKRIQRPSLAYLNPFNNQSNPVNTFEGNPALDPELSHNVELGYSTFIKGSMINASLFYRNTRNVIENIVRAASGITSTTFANVGNTNSYGANLFGSYNPTPKWTLMSNIAVNTYEIRSRDDLQGMNEGTYINYNFFMRSATAFKGGWNLELFGVVNSPRYTYQSKTQAMFFYGGAVKKDIMKKQGTIGLNLLNPFNRDLHINTVSRSADAYQTQNIYYPLRQIGLNFSYKFGKLKFTEKKKIKNDDVKQEQQQGGGMGGGMGQGK</sequence>
<keyword evidence="5 10" id="KW-0732">Signal</keyword>
<keyword evidence="13" id="KW-0675">Receptor</keyword>
<comment type="similarity">
    <text evidence="8">Belongs to the TonB-dependent receptor family.</text>
</comment>
<dbReference type="PANTHER" id="PTHR30069:SF29">
    <property type="entry name" value="HEMOGLOBIN AND HEMOGLOBIN-HAPTOGLOBIN-BINDING PROTEIN 1-RELATED"/>
    <property type="match status" value="1"/>
</dbReference>
<dbReference type="PROSITE" id="PS52016">
    <property type="entry name" value="TONB_DEPENDENT_REC_3"/>
    <property type="match status" value="1"/>
</dbReference>
<evidence type="ECO:0000313" key="14">
    <source>
        <dbReference type="Proteomes" id="UP001517367"/>
    </source>
</evidence>
<reference evidence="13 14" key="1">
    <citation type="submission" date="2024-12" db="EMBL/GenBank/DDBJ databases">
        <authorList>
            <person name="Hu S."/>
        </authorList>
    </citation>
    <scope>NUCLEOTIDE SEQUENCE [LARGE SCALE GENOMIC DNA]</scope>
    <source>
        <strain evidence="13 14">P-25</strain>
    </source>
</reference>
<evidence type="ECO:0000256" key="7">
    <source>
        <dbReference type="ARBA" id="ARBA00023237"/>
    </source>
</evidence>
<evidence type="ECO:0000256" key="10">
    <source>
        <dbReference type="SAM" id="SignalP"/>
    </source>
</evidence>
<feature type="region of interest" description="Disordered" evidence="9">
    <location>
        <begin position="779"/>
        <end position="802"/>
    </location>
</feature>
<feature type="domain" description="TonB-dependent receptor plug" evidence="11">
    <location>
        <begin position="146"/>
        <end position="234"/>
    </location>
</feature>
<dbReference type="SUPFAM" id="SSF49464">
    <property type="entry name" value="Carboxypeptidase regulatory domain-like"/>
    <property type="match status" value="1"/>
</dbReference>
<dbReference type="InterPro" id="IPR039426">
    <property type="entry name" value="TonB-dep_rcpt-like"/>
</dbReference>
<dbReference type="RefSeq" id="WP_138730485.1">
    <property type="nucleotide sequence ID" value="NZ_SRMP02000011.1"/>
</dbReference>
<evidence type="ECO:0000256" key="6">
    <source>
        <dbReference type="ARBA" id="ARBA00023136"/>
    </source>
</evidence>
<dbReference type="Gene3D" id="2.60.40.1120">
    <property type="entry name" value="Carboxypeptidase-like, regulatory domain"/>
    <property type="match status" value="1"/>
</dbReference>
<comment type="caution">
    <text evidence="13">The sequence shown here is derived from an EMBL/GenBank/DDBJ whole genome shotgun (WGS) entry which is preliminary data.</text>
</comment>
<comment type="subcellular location">
    <subcellularLocation>
        <location evidence="1 8">Cell outer membrane</location>
        <topology evidence="1 8">Multi-pass membrane protein</topology>
    </subcellularLocation>
</comment>
<feature type="signal peptide" evidence="10">
    <location>
        <begin position="1"/>
        <end position="19"/>
    </location>
</feature>
<dbReference type="Gene3D" id="2.40.170.20">
    <property type="entry name" value="TonB-dependent receptor, beta-barrel domain"/>
    <property type="match status" value="1"/>
</dbReference>
<evidence type="ECO:0000259" key="11">
    <source>
        <dbReference type="Pfam" id="PF07715"/>
    </source>
</evidence>
<dbReference type="Pfam" id="PF14905">
    <property type="entry name" value="OMP_b-brl_3"/>
    <property type="match status" value="1"/>
</dbReference>
<dbReference type="InterPro" id="IPR036942">
    <property type="entry name" value="Beta-barrel_TonB_sf"/>
</dbReference>
<evidence type="ECO:0000259" key="12">
    <source>
        <dbReference type="Pfam" id="PF14905"/>
    </source>
</evidence>
<dbReference type="InterPro" id="IPR012910">
    <property type="entry name" value="Plug_dom"/>
</dbReference>